<reference evidence="1 2" key="1">
    <citation type="submission" date="2019-04" db="EMBL/GenBank/DDBJ databases">
        <title>Genome sequencing of Clostridium botulinum Groups I-IV and Clostridium butyricum.</title>
        <authorList>
            <person name="Brunt J."/>
            <person name="Van Vliet A.H.M."/>
            <person name="Stringer S.C."/>
            <person name="Carter A.T."/>
            <person name="Peck M.W."/>
        </authorList>
    </citation>
    <scope>NUCLEOTIDE SEQUENCE [LARGE SCALE GENOMIC DNA]</scope>
    <source>
        <strain evidence="1 2">IFR 18/094</strain>
    </source>
</reference>
<dbReference type="RefSeq" id="WP_050607791.1">
    <property type="nucleotide sequence ID" value="NZ_CABKUB010000006.1"/>
</dbReference>
<dbReference type="Gene3D" id="2.30.110.10">
    <property type="entry name" value="Electron Transport, Fmn-binding Protein, Chain A"/>
    <property type="match status" value="1"/>
</dbReference>
<name>A0A6M0RBK4_9CLOT</name>
<evidence type="ECO:0000313" key="1">
    <source>
        <dbReference type="EMBL" id="NEZ46568.1"/>
    </source>
</evidence>
<comment type="caution">
    <text evidence="1">The sequence shown here is derived from an EMBL/GenBank/DDBJ whole genome shotgun (WGS) entry which is preliminary data.</text>
</comment>
<dbReference type="SUPFAM" id="SSF50475">
    <property type="entry name" value="FMN-binding split barrel"/>
    <property type="match status" value="1"/>
</dbReference>
<proteinExistence type="predicted"/>
<dbReference type="Pfam" id="PF12900">
    <property type="entry name" value="Pyridox_ox_2"/>
    <property type="match status" value="1"/>
</dbReference>
<dbReference type="EMBL" id="SXDP01000002">
    <property type="protein sequence ID" value="NEZ46568.1"/>
    <property type="molecule type" value="Genomic_DNA"/>
</dbReference>
<sequence length="154" mass="17792">MFKKMRRKDKIISKDDIIFILNKGNFGILSTVDTNGYGYGVPLNYVYKNNSIYFHCAPVGEKLENIKNNNKVSFCVTNNVEILNSKFDTNYESVIIFGKAYEIFGQEKDEALLYLIDKYSKDFMDEGKKYIENSKDKIKVIKIDIEHSSGKAQK</sequence>
<dbReference type="AlphaFoldDB" id="A0A6M0RBK4"/>
<evidence type="ECO:0000313" key="2">
    <source>
        <dbReference type="Proteomes" id="UP000473885"/>
    </source>
</evidence>
<protein>
    <submittedName>
        <fullName evidence="1">Pyridoxamine 5'-phosphate oxidase family protein</fullName>
    </submittedName>
</protein>
<dbReference type="Proteomes" id="UP000473885">
    <property type="component" value="Unassembled WGS sequence"/>
</dbReference>
<gene>
    <name evidence="1" type="ORF">FDF74_04975</name>
</gene>
<dbReference type="InterPro" id="IPR024747">
    <property type="entry name" value="Pyridox_Oxase-rel"/>
</dbReference>
<dbReference type="PANTHER" id="PTHR34071">
    <property type="entry name" value="5-NITROIMIDAZOLE ANTIBIOTICS RESISTANCE PROTEIN, NIMA-FAMILY-RELATED PROTEIN-RELATED"/>
    <property type="match status" value="1"/>
</dbReference>
<accession>A0A6M0RBK4</accession>
<dbReference type="PANTHER" id="PTHR34071:SF2">
    <property type="entry name" value="FLAVIN-NUCLEOTIDE-BINDING PROTEIN"/>
    <property type="match status" value="1"/>
</dbReference>
<dbReference type="OrthoDB" id="9794935at2"/>
<organism evidence="1 2">
    <name type="scientific">Clostridium niameyense</name>
    <dbReference type="NCBI Taxonomy" id="1622073"/>
    <lineage>
        <taxon>Bacteria</taxon>
        <taxon>Bacillati</taxon>
        <taxon>Bacillota</taxon>
        <taxon>Clostridia</taxon>
        <taxon>Eubacteriales</taxon>
        <taxon>Clostridiaceae</taxon>
        <taxon>Clostridium</taxon>
    </lineage>
</organism>
<keyword evidence="2" id="KW-1185">Reference proteome</keyword>
<dbReference type="InterPro" id="IPR012349">
    <property type="entry name" value="Split_barrel_FMN-bd"/>
</dbReference>